<dbReference type="GO" id="GO:0003677">
    <property type="term" value="F:DNA binding"/>
    <property type="evidence" value="ECO:0007669"/>
    <property type="project" value="UniProtKB-KW"/>
</dbReference>
<dbReference type="InterPro" id="IPR053876">
    <property type="entry name" value="Phage_int_M"/>
</dbReference>
<dbReference type="InterPro" id="IPR013762">
    <property type="entry name" value="Integrase-like_cat_sf"/>
</dbReference>
<gene>
    <name evidence="6" type="ORF">B9N65_08665</name>
</gene>
<dbReference type="InterPro" id="IPR011010">
    <property type="entry name" value="DNA_brk_join_enz"/>
</dbReference>
<protein>
    <recommendedName>
        <fullName evidence="5">Tyr recombinase domain-containing protein</fullName>
    </recommendedName>
</protein>
<evidence type="ECO:0000256" key="2">
    <source>
        <dbReference type="ARBA" id="ARBA00022908"/>
    </source>
</evidence>
<dbReference type="InterPro" id="IPR038488">
    <property type="entry name" value="Integrase_DNA-bd_sf"/>
</dbReference>
<dbReference type="RefSeq" id="WP_087583609.1">
    <property type="nucleotide sequence ID" value="NZ_CABPUI010000018.1"/>
</dbReference>
<dbReference type="Pfam" id="PF00589">
    <property type="entry name" value="Phage_integrase"/>
    <property type="match status" value="1"/>
</dbReference>
<dbReference type="Gene3D" id="1.10.150.130">
    <property type="match status" value="1"/>
</dbReference>
<accession>A0A1Y5MEI9</accession>
<evidence type="ECO:0000313" key="6">
    <source>
        <dbReference type="EMBL" id="OUT07026.1"/>
    </source>
</evidence>
<dbReference type="PROSITE" id="PS51898">
    <property type="entry name" value="TYR_RECOMBINASE"/>
    <property type="match status" value="1"/>
</dbReference>
<proteinExistence type="inferred from homology"/>
<dbReference type="CDD" id="cd00801">
    <property type="entry name" value="INT_P4_C"/>
    <property type="match status" value="1"/>
</dbReference>
<evidence type="ECO:0000259" key="5">
    <source>
        <dbReference type="PROSITE" id="PS51898"/>
    </source>
</evidence>
<dbReference type="SUPFAM" id="SSF56349">
    <property type="entry name" value="DNA breaking-rejoining enzymes"/>
    <property type="match status" value="1"/>
</dbReference>
<keyword evidence="4" id="KW-0233">DNA recombination</keyword>
<comment type="similarity">
    <text evidence="1">Belongs to the 'phage' integrase family.</text>
</comment>
<dbReference type="Pfam" id="PF13356">
    <property type="entry name" value="Arm-DNA-bind_3"/>
    <property type="match status" value="1"/>
</dbReference>
<evidence type="ECO:0000256" key="4">
    <source>
        <dbReference type="ARBA" id="ARBA00023172"/>
    </source>
</evidence>
<sequence length="406" mass="47107">MASFTNDLALKKFTLKNKNREWVKDDGVKFLYVLAYKTQKETTKTFYFKYQESDEKRTTKQIRLGKYPSITLAEARAKALELERLRDRGEDLQTATAKQKAITFKDVADEWIDKEQSKGLIAFNKQIGRIEKNLIPYLGDKAIAELKRRDYAHAIEQIQAREAKGGITHETSLRTFRLLRKILDLAVNKGYIEHNPTRDIIFNDAFKTSTNNHFKAITEPKKLKELLGAMQDYQGSFCTQQALIFGVHTFLRSANVRELKWQYVDFENNLITFPAEAMKLREVFYMPMSKQVKKLLKTMLEHKRGDFVFSSGISATRPLSDSTLNQAIKRLGFGDEMVFHGLRTTASTLLNENIKNHGFSSDVIELCLDHKERSSVKAIYDRSQRLDERAELMQWWSDYLDSLIKE</sequence>
<dbReference type="AlphaFoldDB" id="A0A1Y5MEI9"/>
<dbReference type="GO" id="GO:0006310">
    <property type="term" value="P:DNA recombination"/>
    <property type="evidence" value="ECO:0007669"/>
    <property type="project" value="UniProtKB-KW"/>
</dbReference>
<name>A0A1Y5MEI9_9BACT</name>
<comment type="caution">
    <text evidence="6">The sequence shown here is derived from an EMBL/GenBank/DDBJ whole genome shotgun (WGS) entry which is preliminary data.</text>
</comment>
<dbReference type="InterPro" id="IPR025166">
    <property type="entry name" value="Integrase_DNA_bind_dom"/>
</dbReference>
<evidence type="ECO:0000313" key="7">
    <source>
        <dbReference type="Proteomes" id="UP000196317"/>
    </source>
</evidence>
<dbReference type="Gene3D" id="1.10.443.10">
    <property type="entry name" value="Intergrase catalytic core"/>
    <property type="match status" value="1"/>
</dbReference>
<keyword evidence="3" id="KW-0238">DNA-binding</keyword>
<reference evidence="6 7" key="1">
    <citation type="submission" date="2017-04" db="EMBL/GenBank/DDBJ databases">
        <title>Complete genome of Campylobacter concisus ATCC 33237T and draft genomes for an additional eight well characterized C. concisus strains.</title>
        <authorList>
            <person name="Cornelius A.J."/>
            <person name="Miller W.G."/>
            <person name="Lastovica A.J."/>
            <person name="On S.L."/>
            <person name="French N.P."/>
            <person name="Vandenberg O."/>
            <person name="Biggs P.J."/>
        </authorList>
    </citation>
    <scope>NUCLEOTIDE SEQUENCE [LARGE SCALE GENOMIC DNA]</scope>
    <source>
        <strain evidence="6 7">CCUG 19995</strain>
    </source>
</reference>
<dbReference type="InterPro" id="IPR050808">
    <property type="entry name" value="Phage_Integrase"/>
</dbReference>
<dbReference type="PANTHER" id="PTHR30629">
    <property type="entry name" value="PROPHAGE INTEGRASE"/>
    <property type="match status" value="1"/>
</dbReference>
<dbReference type="Pfam" id="PF22022">
    <property type="entry name" value="Phage_int_M"/>
    <property type="match status" value="1"/>
</dbReference>
<dbReference type="PANTHER" id="PTHR30629:SF2">
    <property type="entry name" value="PROPHAGE INTEGRASE INTS-RELATED"/>
    <property type="match status" value="1"/>
</dbReference>
<dbReference type="EMBL" id="NDYN01000008">
    <property type="protein sequence ID" value="OUT07026.1"/>
    <property type="molecule type" value="Genomic_DNA"/>
</dbReference>
<keyword evidence="2" id="KW-0229">DNA integration</keyword>
<dbReference type="Proteomes" id="UP000196317">
    <property type="component" value="Unassembled WGS sequence"/>
</dbReference>
<evidence type="ECO:0000256" key="1">
    <source>
        <dbReference type="ARBA" id="ARBA00008857"/>
    </source>
</evidence>
<dbReference type="InterPro" id="IPR010998">
    <property type="entry name" value="Integrase_recombinase_N"/>
</dbReference>
<dbReference type="Gene3D" id="3.30.160.390">
    <property type="entry name" value="Integrase, DNA-binding domain"/>
    <property type="match status" value="1"/>
</dbReference>
<dbReference type="InterPro" id="IPR002104">
    <property type="entry name" value="Integrase_catalytic"/>
</dbReference>
<organism evidence="6 7">
    <name type="scientific">Campylobacter concisus</name>
    <dbReference type="NCBI Taxonomy" id="199"/>
    <lineage>
        <taxon>Bacteria</taxon>
        <taxon>Pseudomonadati</taxon>
        <taxon>Campylobacterota</taxon>
        <taxon>Epsilonproteobacteria</taxon>
        <taxon>Campylobacterales</taxon>
        <taxon>Campylobacteraceae</taxon>
        <taxon>Campylobacter</taxon>
    </lineage>
</organism>
<feature type="domain" description="Tyr recombinase" evidence="5">
    <location>
        <begin position="212"/>
        <end position="394"/>
    </location>
</feature>
<evidence type="ECO:0000256" key="3">
    <source>
        <dbReference type="ARBA" id="ARBA00023125"/>
    </source>
</evidence>
<dbReference type="GO" id="GO:0015074">
    <property type="term" value="P:DNA integration"/>
    <property type="evidence" value="ECO:0007669"/>
    <property type="project" value="UniProtKB-KW"/>
</dbReference>